<feature type="domain" description="GST N-terminal" evidence="1">
    <location>
        <begin position="2"/>
        <end position="81"/>
    </location>
</feature>
<dbReference type="Proteomes" id="UP000008871">
    <property type="component" value="Chromosome"/>
</dbReference>
<dbReference type="EMBL" id="AM286690">
    <property type="protein sequence ID" value="CAL17865.1"/>
    <property type="molecule type" value="Genomic_DNA"/>
</dbReference>
<dbReference type="SUPFAM" id="SSF52833">
    <property type="entry name" value="Thioredoxin-like"/>
    <property type="match status" value="1"/>
</dbReference>
<dbReference type="OrthoDB" id="5791869at2"/>
<dbReference type="eggNOG" id="COG0625">
    <property type="taxonomic scope" value="Bacteria"/>
</dbReference>
<dbReference type="RefSeq" id="WP_011589691.1">
    <property type="nucleotide sequence ID" value="NC_008260.1"/>
</dbReference>
<dbReference type="Pfam" id="PF13417">
    <property type="entry name" value="GST_N_3"/>
    <property type="match status" value="1"/>
</dbReference>
<gene>
    <name evidence="2" type="ordered locus">ABO_2417</name>
</gene>
<dbReference type="InterPro" id="IPR036282">
    <property type="entry name" value="Glutathione-S-Trfase_C_sf"/>
</dbReference>
<dbReference type="Gene3D" id="3.40.30.110">
    <property type="match status" value="2"/>
</dbReference>
<evidence type="ECO:0000259" key="1">
    <source>
        <dbReference type="PROSITE" id="PS50404"/>
    </source>
</evidence>
<dbReference type="STRING" id="393595.ABO_2417"/>
<dbReference type="KEGG" id="abo:ABO_2417"/>
<dbReference type="CDD" id="cd00570">
    <property type="entry name" value="GST_N_family"/>
    <property type="match status" value="1"/>
</dbReference>
<dbReference type="CDD" id="cd00299">
    <property type="entry name" value="GST_C_family"/>
    <property type="match status" value="1"/>
</dbReference>
<evidence type="ECO:0000313" key="3">
    <source>
        <dbReference type="Proteomes" id="UP000008871"/>
    </source>
</evidence>
<keyword evidence="3" id="KW-1185">Reference proteome</keyword>
<dbReference type="Pfam" id="PF13410">
    <property type="entry name" value="GST_C_2"/>
    <property type="match status" value="1"/>
</dbReference>
<dbReference type="AlphaFoldDB" id="Q0VLT3"/>
<reference evidence="2 3" key="1">
    <citation type="journal article" date="2006" name="Nat. Biotechnol.">
        <title>Genome sequence of the ubiquitous hydrocarbon-degrading marine bacterium Alcanivorax borkumensis.</title>
        <authorList>
            <person name="Schneiker S."/>
            <person name="Martins dos Santos V.A.P."/>
            <person name="Bartels D."/>
            <person name="Bekel T."/>
            <person name="Brecht M."/>
            <person name="Buhrmester J."/>
            <person name="Chernikova T.N."/>
            <person name="Denaro R."/>
            <person name="Ferrer M."/>
            <person name="Gertler C."/>
            <person name="Goesmann A."/>
            <person name="Golyshina O.V."/>
            <person name="Kaminski F."/>
            <person name="Khachane A.N."/>
            <person name="Lang S."/>
            <person name="Linke B."/>
            <person name="McHardy A.C."/>
            <person name="Meyer F."/>
            <person name="Nechitaylo T."/>
            <person name="Puehler A."/>
            <person name="Regenhardt D."/>
            <person name="Rupp O."/>
            <person name="Sabirova J.S."/>
            <person name="Selbitschka W."/>
            <person name="Yakimov M.M."/>
            <person name="Timmis K.N."/>
            <person name="Vorhoelter F.-J."/>
            <person name="Weidner S."/>
            <person name="Kaiser O."/>
            <person name="Golyshin P.N."/>
        </authorList>
    </citation>
    <scope>NUCLEOTIDE SEQUENCE [LARGE SCALE GENOMIC DNA]</scope>
    <source>
        <strain evidence="3">ATCC 700651 / DSM 11573 / NCIMB 13689 / SK2</strain>
    </source>
</reference>
<name>Q0VLT3_ALCBS</name>
<dbReference type="HOGENOM" id="CLU_039745_2_0_6"/>
<dbReference type="SUPFAM" id="SSF47616">
    <property type="entry name" value="GST C-terminal domain-like"/>
    <property type="match status" value="1"/>
</dbReference>
<dbReference type="InterPro" id="IPR036249">
    <property type="entry name" value="Thioredoxin-like_sf"/>
</dbReference>
<organism evidence="2 3">
    <name type="scientific">Alcanivorax borkumensis (strain ATCC 700651 / DSM 11573 / NCIMB 13689 / SK2)</name>
    <dbReference type="NCBI Taxonomy" id="393595"/>
    <lineage>
        <taxon>Bacteria</taxon>
        <taxon>Pseudomonadati</taxon>
        <taxon>Pseudomonadota</taxon>
        <taxon>Gammaproteobacteria</taxon>
        <taxon>Oceanospirillales</taxon>
        <taxon>Alcanivoracaceae</taxon>
        <taxon>Alcanivorax</taxon>
    </lineage>
</organism>
<dbReference type="InterPro" id="IPR004045">
    <property type="entry name" value="Glutathione_S-Trfase_N"/>
</dbReference>
<accession>Q0VLT3</accession>
<proteinExistence type="predicted"/>
<protein>
    <recommendedName>
        <fullName evidence="1">GST N-terminal domain-containing protein</fullName>
    </recommendedName>
</protein>
<evidence type="ECO:0000313" key="2">
    <source>
        <dbReference type="EMBL" id="CAL17865.1"/>
    </source>
</evidence>
<dbReference type="PROSITE" id="PS50404">
    <property type="entry name" value="GST_NTER"/>
    <property type="match status" value="1"/>
</dbReference>
<sequence>MSELILHHYTLSPFSEKARAMLGYAGLEWQSVTVPEMPPRPKLAPLAGGYRKIPVAQIGADIFCDTRTLSREIARLANKPELVVENCSQEVQNFVSEVDLSIFLASIVTAGNLTLLRRVLKESSLLGLGRLLVDRIRMGSKSKVKTGSPKTMRRQVAAHLNHMETLLTGDFLFGDTPNAGDFSAYHSLWFRRDLAGRPLASSHPKVDAWMNRMQAFGQGLRKDISADKALDIARQAEPRALPVQVEQAPLLGQSVRVAPCDYGRDPVLGELCYCDANTLVLRRNDPVVGQVHVHFPREGYVLSKAH</sequence>